<sequence>MTMHNVAASLDAGLRAALIHLARVPKLLVACDYDGTLAPIVTDPSAAVPLQEGVAALRALASLPDTQAAVISGRALRDLAALSRLPSEIHLVGSHGSEFDVGFVHGLPAEALELHGRLHAKLVELTRGQPGIRLEVKPASIAVHTREADRATAATVLEAVRSGCALWEGVHAGEGKEVIELAVIPTNKGTALDRLRAQLGVGAVLFVGDDVTDENAFAHLQGPDLGVKVGPGESRAKMRVDDPASVALLLATLFEIRRNWLLGERSVPIERHTMLGNGRNVALLTPDARVTWMCHPRSDSAALFADLLGGESAGHCTISPARPGRPLLGQRYRQASMVVETRWSGLTVTDWLDASHEDGEKTVLVRHLAGEERAQITFAPRPEFGQVPVRLQPMGDGGLHVLGSNEPIALYAPGLEWDIQDDAGHDTARAVVDLAAMGGEYTIELRCGTSDLSAPTQPALTRRDAIDAENREWLSRLHPPKLAREEVLRSALTLRALCDAPTGAILAAATTSLPETIGGIRNWDYRYCWLRDAAMTARALVDLGSVHEAEAYLTWVAGCVERTGGHPERLHPLYTLDGLDLGAEAVIENLPGYAGSRPVRVGNAANRQVQLDVFGPIADLVAAVAEQRGKITEYEWGVIEAMVSAVERRWHEPDHGLWEARLPPRHHVYSKVMCWQTVDRAIKAAERHSMPSGEGWHELRDQIADNVLKLGWSEDMKAYPAAYGSTDLDAASLWIGLSGLLPADDPRFLSTVLAIEAELRSGPAVYRYNSDDGLPGVEGGFIICATWLVEAYLLTGRRHDAEELFQQVLDCAGPTGLLPEQYDPVNERTLGNHPQAYSHLGLIRCAQLLDQG</sequence>
<dbReference type="Gene3D" id="3.40.50.1000">
    <property type="entry name" value="HAD superfamily/HAD-like"/>
    <property type="match status" value="1"/>
</dbReference>
<protein>
    <submittedName>
        <fullName evidence="3">Trehalose-phosphatase</fullName>
    </submittedName>
</protein>
<evidence type="ECO:0000259" key="1">
    <source>
        <dbReference type="Pfam" id="PF00723"/>
    </source>
</evidence>
<dbReference type="PANTHER" id="PTHR31616:SF0">
    <property type="entry name" value="GLUCAN 1,4-ALPHA-GLUCOSIDASE"/>
    <property type="match status" value="1"/>
</dbReference>
<dbReference type="CDD" id="cd01627">
    <property type="entry name" value="HAD_TPP"/>
    <property type="match status" value="1"/>
</dbReference>
<proteinExistence type="predicted"/>
<dbReference type="Gene3D" id="1.50.10.10">
    <property type="match status" value="1"/>
</dbReference>
<dbReference type="GO" id="GO:0004553">
    <property type="term" value="F:hydrolase activity, hydrolyzing O-glycosyl compounds"/>
    <property type="evidence" value="ECO:0007669"/>
    <property type="project" value="TreeGrafter"/>
</dbReference>
<comment type="caution">
    <text evidence="3">The sequence shown here is derived from an EMBL/GenBank/DDBJ whole genome shotgun (WGS) entry which is preliminary data.</text>
</comment>
<keyword evidence="4" id="KW-1185">Reference proteome</keyword>
<dbReference type="InterPro" id="IPR011613">
    <property type="entry name" value="GH15-like"/>
</dbReference>
<dbReference type="SUPFAM" id="SSF56784">
    <property type="entry name" value="HAD-like"/>
    <property type="match status" value="1"/>
</dbReference>
<evidence type="ECO:0000259" key="2">
    <source>
        <dbReference type="Pfam" id="PF19291"/>
    </source>
</evidence>
<dbReference type="AlphaFoldDB" id="A0A8J7GMV2"/>
<dbReference type="Pfam" id="PF00723">
    <property type="entry name" value="Glyco_hydro_15"/>
    <property type="match status" value="1"/>
</dbReference>
<dbReference type="InterPro" id="IPR008928">
    <property type="entry name" value="6-hairpin_glycosidase_sf"/>
</dbReference>
<feature type="domain" description="GH15-like" evidence="1">
    <location>
        <begin position="483"/>
        <end position="846"/>
    </location>
</feature>
<dbReference type="Gene3D" id="3.30.70.1020">
    <property type="entry name" value="Trehalose-6-phosphate phosphatase related protein, domain 2"/>
    <property type="match status" value="1"/>
</dbReference>
<dbReference type="GO" id="GO:0005992">
    <property type="term" value="P:trehalose biosynthetic process"/>
    <property type="evidence" value="ECO:0007669"/>
    <property type="project" value="InterPro"/>
</dbReference>
<dbReference type="InterPro" id="IPR012341">
    <property type="entry name" value="6hp_glycosidase-like_sf"/>
</dbReference>
<organism evidence="3 4">
    <name type="scientific">Longispora fulva</name>
    <dbReference type="NCBI Taxonomy" id="619741"/>
    <lineage>
        <taxon>Bacteria</taxon>
        <taxon>Bacillati</taxon>
        <taxon>Actinomycetota</taxon>
        <taxon>Actinomycetes</taxon>
        <taxon>Micromonosporales</taxon>
        <taxon>Micromonosporaceae</taxon>
        <taxon>Longispora</taxon>
    </lineage>
</organism>
<dbReference type="Proteomes" id="UP000622552">
    <property type="component" value="Unassembled WGS sequence"/>
</dbReference>
<gene>
    <name evidence="3" type="ORF">IW245_006919</name>
</gene>
<evidence type="ECO:0000313" key="3">
    <source>
        <dbReference type="EMBL" id="MBG6140725.1"/>
    </source>
</evidence>
<dbReference type="PANTHER" id="PTHR31616">
    <property type="entry name" value="TREHALASE"/>
    <property type="match status" value="1"/>
</dbReference>
<feature type="domain" description="Trehalase-like N-terminal" evidence="2">
    <location>
        <begin position="255"/>
        <end position="466"/>
    </location>
</feature>
<name>A0A8J7GMV2_9ACTN</name>
<dbReference type="InterPro" id="IPR023214">
    <property type="entry name" value="HAD_sf"/>
</dbReference>
<dbReference type="RefSeq" id="WP_197007244.1">
    <property type="nucleotide sequence ID" value="NZ_BONS01000019.1"/>
</dbReference>
<dbReference type="EMBL" id="JADOUF010000001">
    <property type="protein sequence ID" value="MBG6140725.1"/>
    <property type="molecule type" value="Genomic_DNA"/>
</dbReference>
<reference evidence="3" key="1">
    <citation type="submission" date="2020-11" db="EMBL/GenBank/DDBJ databases">
        <title>Sequencing the genomes of 1000 actinobacteria strains.</title>
        <authorList>
            <person name="Klenk H.-P."/>
        </authorList>
    </citation>
    <scope>NUCLEOTIDE SEQUENCE</scope>
    <source>
        <strain evidence="3">DSM 45356</strain>
    </source>
</reference>
<dbReference type="InterPro" id="IPR036412">
    <property type="entry name" value="HAD-like_sf"/>
</dbReference>
<dbReference type="InterPro" id="IPR003337">
    <property type="entry name" value="Trehalose_PPase"/>
</dbReference>
<dbReference type="SUPFAM" id="SSF48208">
    <property type="entry name" value="Six-hairpin glycosidases"/>
    <property type="match status" value="1"/>
</dbReference>
<dbReference type="Pfam" id="PF02358">
    <property type="entry name" value="Trehalose_PPase"/>
    <property type="match status" value="1"/>
</dbReference>
<accession>A0A8J7GMV2</accession>
<evidence type="ECO:0000313" key="4">
    <source>
        <dbReference type="Proteomes" id="UP000622552"/>
    </source>
</evidence>
<dbReference type="NCBIfam" id="TIGR00685">
    <property type="entry name" value="T6PP"/>
    <property type="match status" value="1"/>
</dbReference>
<dbReference type="Pfam" id="PF19291">
    <property type="entry name" value="TREH_N"/>
    <property type="match status" value="1"/>
</dbReference>
<dbReference type="InterPro" id="IPR045582">
    <property type="entry name" value="Trehalase-like_N"/>
</dbReference>